<proteinExistence type="predicted"/>
<sequence>MFFNALVCLSLVSFAAAIPQDIPEPFTVTRVFQTITDVAPFIVSATTVFTFTPSPSTSIAFPTGTPTN</sequence>
<accession>A0AAD7N3C9</accession>
<protein>
    <submittedName>
        <fullName evidence="2">Uncharacterized protein</fullName>
    </submittedName>
</protein>
<dbReference type="AlphaFoldDB" id="A0AAD7N3C9"/>
<name>A0AAD7N3C9_9AGAR</name>
<comment type="caution">
    <text evidence="2">The sequence shown here is derived from an EMBL/GenBank/DDBJ whole genome shotgun (WGS) entry which is preliminary data.</text>
</comment>
<dbReference type="Proteomes" id="UP001215280">
    <property type="component" value="Unassembled WGS sequence"/>
</dbReference>
<keyword evidence="3" id="KW-1185">Reference proteome</keyword>
<reference evidence="2" key="1">
    <citation type="submission" date="2023-03" db="EMBL/GenBank/DDBJ databases">
        <title>Massive genome expansion in bonnet fungi (Mycena s.s.) driven by repeated elements and novel gene families across ecological guilds.</title>
        <authorList>
            <consortium name="Lawrence Berkeley National Laboratory"/>
            <person name="Harder C.B."/>
            <person name="Miyauchi S."/>
            <person name="Viragh M."/>
            <person name="Kuo A."/>
            <person name="Thoen E."/>
            <person name="Andreopoulos B."/>
            <person name="Lu D."/>
            <person name="Skrede I."/>
            <person name="Drula E."/>
            <person name="Henrissat B."/>
            <person name="Morin E."/>
            <person name="Kohler A."/>
            <person name="Barry K."/>
            <person name="LaButti K."/>
            <person name="Morin E."/>
            <person name="Salamov A."/>
            <person name="Lipzen A."/>
            <person name="Mereny Z."/>
            <person name="Hegedus B."/>
            <person name="Baldrian P."/>
            <person name="Stursova M."/>
            <person name="Weitz H."/>
            <person name="Taylor A."/>
            <person name="Grigoriev I.V."/>
            <person name="Nagy L.G."/>
            <person name="Martin F."/>
            <person name="Kauserud H."/>
        </authorList>
    </citation>
    <scope>NUCLEOTIDE SEQUENCE</scope>
    <source>
        <strain evidence="2">CBHHK188m</strain>
    </source>
</reference>
<evidence type="ECO:0000313" key="2">
    <source>
        <dbReference type="EMBL" id="KAJ7743925.1"/>
    </source>
</evidence>
<evidence type="ECO:0000313" key="3">
    <source>
        <dbReference type="Proteomes" id="UP001215280"/>
    </source>
</evidence>
<gene>
    <name evidence="2" type="ORF">DFH07DRAFT_1063494</name>
</gene>
<keyword evidence="1" id="KW-0732">Signal</keyword>
<dbReference type="EMBL" id="JARJLG010000110">
    <property type="protein sequence ID" value="KAJ7743925.1"/>
    <property type="molecule type" value="Genomic_DNA"/>
</dbReference>
<evidence type="ECO:0000256" key="1">
    <source>
        <dbReference type="SAM" id="SignalP"/>
    </source>
</evidence>
<feature type="chain" id="PRO_5042264587" evidence="1">
    <location>
        <begin position="18"/>
        <end position="68"/>
    </location>
</feature>
<feature type="signal peptide" evidence="1">
    <location>
        <begin position="1"/>
        <end position="17"/>
    </location>
</feature>
<organism evidence="2 3">
    <name type="scientific">Mycena maculata</name>
    <dbReference type="NCBI Taxonomy" id="230809"/>
    <lineage>
        <taxon>Eukaryota</taxon>
        <taxon>Fungi</taxon>
        <taxon>Dikarya</taxon>
        <taxon>Basidiomycota</taxon>
        <taxon>Agaricomycotina</taxon>
        <taxon>Agaricomycetes</taxon>
        <taxon>Agaricomycetidae</taxon>
        <taxon>Agaricales</taxon>
        <taxon>Marasmiineae</taxon>
        <taxon>Mycenaceae</taxon>
        <taxon>Mycena</taxon>
    </lineage>
</organism>